<feature type="transmembrane region" description="Helical" evidence="1">
    <location>
        <begin position="61"/>
        <end position="84"/>
    </location>
</feature>
<feature type="transmembrane region" description="Helical" evidence="1">
    <location>
        <begin position="20"/>
        <end position="41"/>
    </location>
</feature>
<evidence type="ECO:0000256" key="1">
    <source>
        <dbReference type="SAM" id="Phobius"/>
    </source>
</evidence>
<keyword evidence="1" id="KW-0812">Transmembrane</keyword>
<gene>
    <name evidence="2" type="ORF">ECRASSUSDP1_LOCUS7441</name>
</gene>
<comment type="caution">
    <text evidence="2">The sequence shown here is derived from an EMBL/GenBank/DDBJ whole genome shotgun (WGS) entry which is preliminary data.</text>
</comment>
<keyword evidence="3" id="KW-1185">Reference proteome</keyword>
<dbReference type="AlphaFoldDB" id="A0AAD1UFZ6"/>
<feature type="transmembrane region" description="Helical" evidence="1">
    <location>
        <begin position="181"/>
        <end position="201"/>
    </location>
</feature>
<evidence type="ECO:0000313" key="2">
    <source>
        <dbReference type="EMBL" id="CAI2366170.1"/>
    </source>
</evidence>
<organism evidence="2 3">
    <name type="scientific">Euplotes crassus</name>
    <dbReference type="NCBI Taxonomy" id="5936"/>
    <lineage>
        <taxon>Eukaryota</taxon>
        <taxon>Sar</taxon>
        <taxon>Alveolata</taxon>
        <taxon>Ciliophora</taxon>
        <taxon>Intramacronucleata</taxon>
        <taxon>Spirotrichea</taxon>
        <taxon>Hypotrichia</taxon>
        <taxon>Euplotida</taxon>
        <taxon>Euplotidae</taxon>
        <taxon>Moneuplotes</taxon>
    </lineage>
</organism>
<proteinExistence type="predicted"/>
<keyword evidence="1" id="KW-0472">Membrane</keyword>
<reference evidence="2" key="1">
    <citation type="submission" date="2023-07" db="EMBL/GenBank/DDBJ databases">
        <authorList>
            <consortium name="AG Swart"/>
            <person name="Singh M."/>
            <person name="Singh A."/>
            <person name="Seah K."/>
            <person name="Emmerich C."/>
        </authorList>
    </citation>
    <scope>NUCLEOTIDE SEQUENCE</scope>
    <source>
        <strain evidence="2">DP1</strain>
    </source>
</reference>
<evidence type="ECO:0000313" key="3">
    <source>
        <dbReference type="Proteomes" id="UP001295684"/>
    </source>
</evidence>
<feature type="transmembrane region" description="Helical" evidence="1">
    <location>
        <begin position="222"/>
        <end position="242"/>
    </location>
</feature>
<feature type="transmembrane region" description="Helical" evidence="1">
    <location>
        <begin position="147"/>
        <end position="169"/>
    </location>
</feature>
<dbReference type="Proteomes" id="UP001295684">
    <property type="component" value="Unassembled WGS sequence"/>
</dbReference>
<dbReference type="EMBL" id="CAMPGE010007249">
    <property type="protein sequence ID" value="CAI2366170.1"/>
    <property type="molecule type" value="Genomic_DNA"/>
</dbReference>
<sequence length="356" mass="41462">MDVLPSLPSSSNDWNVCDKYIGAVIILLCILCCLFLIFVYYSCQFIKIMPFHGIYTDRMNYFCILMFLLMINLAISLRICYFSTEIYLKTRHCKSIGSKTFVGIFTYLPVLVFISAVIFSTFSWIYQSRQINEYFNATNRFRKKCTNIWLIISQCMLLIIIIVNITLSFVKENNLKLIYSIFRLVVTFYFISTSICYAWAVRYYYLKLNLFSPKMSQKIKKRVICSILFVSIPLLVRGINNISRYILPVDKIASNSLKNNTIWWPAYIVLYFTLTDFVPMITLMLGMKTILHHCRQNKESSLNLLLNKKSSQIDTTDMDNFKSTSSLIKEGTSFSFNNELSRNAIESRLSPTDSSF</sequence>
<keyword evidence="1" id="KW-1133">Transmembrane helix</keyword>
<protein>
    <submittedName>
        <fullName evidence="2">Uncharacterized protein</fullName>
    </submittedName>
</protein>
<name>A0AAD1UFZ6_EUPCR</name>
<feature type="transmembrane region" description="Helical" evidence="1">
    <location>
        <begin position="262"/>
        <end position="285"/>
    </location>
</feature>
<accession>A0AAD1UFZ6</accession>
<feature type="transmembrane region" description="Helical" evidence="1">
    <location>
        <begin position="104"/>
        <end position="126"/>
    </location>
</feature>